<evidence type="ECO:0000256" key="3">
    <source>
        <dbReference type="ARBA" id="ARBA00022801"/>
    </source>
</evidence>
<comment type="catalytic activity">
    <reaction evidence="7">
        <text>an N-acyl-L-alpha-aminoacyl-tRNA + H2O = an N-acyl-L-amino acid + a tRNA + H(+)</text>
        <dbReference type="Rhea" id="RHEA:54448"/>
        <dbReference type="Rhea" id="RHEA-COMP:10123"/>
        <dbReference type="Rhea" id="RHEA-COMP:13883"/>
        <dbReference type="ChEBI" id="CHEBI:15377"/>
        <dbReference type="ChEBI" id="CHEBI:15378"/>
        <dbReference type="ChEBI" id="CHEBI:59874"/>
        <dbReference type="ChEBI" id="CHEBI:78442"/>
        <dbReference type="ChEBI" id="CHEBI:138191"/>
        <dbReference type="EC" id="3.1.1.29"/>
    </reaction>
</comment>
<dbReference type="Pfam" id="PF01195">
    <property type="entry name" value="Pept_tRNA_hydro"/>
    <property type="match status" value="1"/>
</dbReference>
<keyword evidence="2" id="KW-0820">tRNA-binding</keyword>
<organism evidence="9">
    <name type="scientific">uncultured bacterium</name>
    <name type="common">gcode 4</name>
    <dbReference type="NCBI Taxonomy" id="1234023"/>
    <lineage>
        <taxon>Bacteria</taxon>
        <taxon>environmental samples</taxon>
    </lineage>
</organism>
<dbReference type="EC" id="3.1.1.29" evidence="1 7"/>
<proteinExistence type="inferred from homology"/>
<name>K2AVL4_9BACT</name>
<sequence length="177" mass="21328">MKIIVWLWNPGEQYSKTRHNVGFMFLDFLSLKMDFPEFKDSKFSAQISEKTISWEKIILLKPTTFMNLSWESISKIINFYKLDFKSDLFIIFDDISLDFGKIRYRDKWSAGWHNWIKSIIEKLASEQFQRIKIWVWLDEKCEVSDWVLSNFWSEQLKELKDSIFPQTLTELTKKISS</sequence>
<dbReference type="AlphaFoldDB" id="K2AVL4"/>
<evidence type="ECO:0000256" key="4">
    <source>
        <dbReference type="ARBA" id="ARBA00022884"/>
    </source>
</evidence>
<dbReference type="EMBL" id="AMFJ01021661">
    <property type="protein sequence ID" value="EKD65922.1"/>
    <property type="molecule type" value="Genomic_DNA"/>
</dbReference>
<comment type="similarity">
    <text evidence="5 8">Belongs to the PTH family.</text>
</comment>
<evidence type="ECO:0000256" key="8">
    <source>
        <dbReference type="RuleBase" id="RU004320"/>
    </source>
</evidence>
<evidence type="ECO:0000256" key="7">
    <source>
        <dbReference type="RuleBase" id="RU000673"/>
    </source>
</evidence>
<evidence type="ECO:0000256" key="5">
    <source>
        <dbReference type="ARBA" id="ARBA00038063"/>
    </source>
</evidence>
<comment type="caution">
    <text evidence="9">The sequence shown here is derived from an EMBL/GenBank/DDBJ whole genome shotgun (WGS) entry which is preliminary data.</text>
</comment>
<accession>K2AVL4</accession>
<dbReference type="GO" id="GO:0004045">
    <property type="term" value="F:peptidyl-tRNA hydrolase activity"/>
    <property type="evidence" value="ECO:0007669"/>
    <property type="project" value="UniProtKB-EC"/>
</dbReference>
<protein>
    <recommendedName>
        <fullName evidence="6 7">Peptidyl-tRNA hydrolase</fullName>
        <ecNumber evidence="1 7">3.1.1.29</ecNumber>
    </recommendedName>
</protein>
<evidence type="ECO:0000256" key="2">
    <source>
        <dbReference type="ARBA" id="ARBA00022555"/>
    </source>
</evidence>
<dbReference type="InterPro" id="IPR018171">
    <property type="entry name" value="Pept_tRNA_hydro_CS"/>
</dbReference>
<dbReference type="PANTHER" id="PTHR17224:SF1">
    <property type="entry name" value="PEPTIDYL-TRNA HYDROLASE"/>
    <property type="match status" value="1"/>
</dbReference>
<keyword evidence="3 7" id="KW-0378">Hydrolase</keyword>
<dbReference type="NCBIfam" id="TIGR00447">
    <property type="entry name" value="pth"/>
    <property type="match status" value="1"/>
</dbReference>
<reference evidence="9" key="1">
    <citation type="journal article" date="2012" name="Science">
        <title>Fermentation, hydrogen, and sulfur metabolism in multiple uncultivated bacterial phyla.</title>
        <authorList>
            <person name="Wrighton K.C."/>
            <person name="Thomas B.C."/>
            <person name="Sharon I."/>
            <person name="Miller C.S."/>
            <person name="Castelle C.J."/>
            <person name="VerBerkmoes N.C."/>
            <person name="Wilkins M.J."/>
            <person name="Hettich R.L."/>
            <person name="Lipton M.S."/>
            <person name="Williams K.H."/>
            <person name="Long P.E."/>
            <person name="Banfield J.F."/>
        </authorList>
    </citation>
    <scope>NUCLEOTIDE SEQUENCE [LARGE SCALE GENOMIC DNA]</scope>
</reference>
<dbReference type="InterPro" id="IPR036416">
    <property type="entry name" value="Pept_tRNA_hydro_sf"/>
</dbReference>
<dbReference type="GO" id="GO:0000049">
    <property type="term" value="F:tRNA binding"/>
    <property type="evidence" value="ECO:0007669"/>
    <property type="project" value="UniProtKB-KW"/>
</dbReference>
<dbReference type="SUPFAM" id="SSF53178">
    <property type="entry name" value="Peptidyl-tRNA hydrolase-like"/>
    <property type="match status" value="1"/>
</dbReference>
<evidence type="ECO:0000256" key="6">
    <source>
        <dbReference type="ARBA" id="ARBA00050038"/>
    </source>
</evidence>
<dbReference type="PANTHER" id="PTHR17224">
    <property type="entry name" value="PEPTIDYL-TRNA HYDROLASE"/>
    <property type="match status" value="1"/>
</dbReference>
<dbReference type="InterPro" id="IPR001328">
    <property type="entry name" value="Pept_tRNA_hydro"/>
</dbReference>
<gene>
    <name evidence="9" type="ORF">ACD_49C00075G0009</name>
</gene>
<evidence type="ECO:0000256" key="1">
    <source>
        <dbReference type="ARBA" id="ARBA00013260"/>
    </source>
</evidence>
<evidence type="ECO:0000313" key="9">
    <source>
        <dbReference type="EMBL" id="EKD65922.1"/>
    </source>
</evidence>
<dbReference type="PROSITE" id="PS01195">
    <property type="entry name" value="PEPT_TRNA_HYDROL_1"/>
    <property type="match status" value="1"/>
</dbReference>
<dbReference type="CDD" id="cd00462">
    <property type="entry name" value="PTH"/>
    <property type="match status" value="1"/>
</dbReference>
<dbReference type="Gene3D" id="3.40.50.1470">
    <property type="entry name" value="Peptidyl-tRNA hydrolase"/>
    <property type="match status" value="1"/>
</dbReference>
<keyword evidence="4" id="KW-0694">RNA-binding</keyword>